<dbReference type="PANTHER" id="PTHR10064">
    <property type="entry name" value="60S RIBOSOMAL PROTEIN L22"/>
    <property type="match status" value="1"/>
</dbReference>
<dbReference type="GO" id="GO:0003735">
    <property type="term" value="F:structural constituent of ribosome"/>
    <property type="evidence" value="ECO:0007669"/>
    <property type="project" value="InterPro"/>
</dbReference>
<dbReference type="GO" id="GO:0003723">
    <property type="term" value="F:RNA binding"/>
    <property type="evidence" value="ECO:0007669"/>
    <property type="project" value="TreeGrafter"/>
</dbReference>
<accession>A0AAD5XYC2</accession>
<dbReference type="FunFam" id="3.30.1360.210:FF:000001">
    <property type="entry name" value="60S ribosomal protein L22 1"/>
    <property type="match status" value="1"/>
</dbReference>
<dbReference type="PANTHER" id="PTHR10064:SF31">
    <property type="entry name" value="LARGE RIBOSOMAL SUBUNIT PROTEIN EL22A-RELATED"/>
    <property type="match status" value="1"/>
</dbReference>
<evidence type="ECO:0000256" key="2">
    <source>
        <dbReference type="ARBA" id="ARBA00022980"/>
    </source>
</evidence>
<name>A0AAD5XYC2_9FUNG</name>
<proteinExistence type="inferred from homology"/>
<dbReference type="EMBL" id="JADGJW010000766">
    <property type="protein sequence ID" value="KAJ3212712.1"/>
    <property type="molecule type" value="Genomic_DNA"/>
</dbReference>
<gene>
    <name evidence="4" type="ORF">HK099_007677</name>
</gene>
<dbReference type="GO" id="GO:0002181">
    <property type="term" value="P:cytoplasmic translation"/>
    <property type="evidence" value="ECO:0007669"/>
    <property type="project" value="TreeGrafter"/>
</dbReference>
<sequence length="120" mass="13454">SKVTKQKKVANTFTLNCSGPSDDKIFNVATFEKFLHDRIKVAGRTNNLGSAVTIKRDGSSVSVTAAPGTPFSKRYLKYLTKKYLKKENLRDWLRVLATGKSSYELKYFNIEPEGGAEDEE</sequence>
<comment type="similarity">
    <text evidence="1">Belongs to the eukaryotic ribosomal protein eL22 family.</text>
</comment>
<feature type="non-terminal residue" evidence="4">
    <location>
        <position position="120"/>
    </location>
</feature>
<dbReference type="Gene3D" id="3.30.1360.210">
    <property type="match status" value="1"/>
</dbReference>
<dbReference type="Pfam" id="PF01776">
    <property type="entry name" value="Ribosomal_L22e"/>
    <property type="match status" value="1"/>
</dbReference>
<evidence type="ECO:0000256" key="1">
    <source>
        <dbReference type="ARBA" id="ARBA00007817"/>
    </source>
</evidence>
<evidence type="ECO:0000256" key="3">
    <source>
        <dbReference type="ARBA" id="ARBA00023274"/>
    </source>
</evidence>
<dbReference type="InterPro" id="IPR002671">
    <property type="entry name" value="Ribosomal_eL22"/>
</dbReference>
<dbReference type="GO" id="GO:1990904">
    <property type="term" value="C:ribonucleoprotein complex"/>
    <property type="evidence" value="ECO:0007669"/>
    <property type="project" value="UniProtKB-KW"/>
</dbReference>
<dbReference type="GO" id="GO:0005840">
    <property type="term" value="C:ribosome"/>
    <property type="evidence" value="ECO:0007669"/>
    <property type="project" value="UniProtKB-KW"/>
</dbReference>
<dbReference type="InterPro" id="IPR038526">
    <property type="entry name" value="Ribosomal_eL22_sf"/>
</dbReference>
<dbReference type="AlphaFoldDB" id="A0AAD5XYC2"/>
<dbReference type="Proteomes" id="UP001211065">
    <property type="component" value="Unassembled WGS sequence"/>
</dbReference>
<keyword evidence="5" id="KW-1185">Reference proteome</keyword>
<evidence type="ECO:0000313" key="4">
    <source>
        <dbReference type="EMBL" id="KAJ3212712.1"/>
    </source>
</evidence>
<evidence type="ECO:0000313" key="5">
    <source>
        <dbReference type="Proteomes" id="UP001211065"/>
    </source>
</evidence>
<reference evidence="4" key="1">
    <citation type="submission" date="2020-05" db="EMBL/GenBank/DDBJ databases">
        <title>Phylogenomic resolution of chytrid fungi.</title>
        <authorList>
            <person name="Stajich J.E."/>
            <person name="Amses K."/>
            <person name="Simmons R."/>
            <person name="Seto K."/>
            <person name="Myers J."/>
            <person name="Bonds A."/>
            <person name="Quandt C.A."/>
            <person name="Barry K."/>
            <person name="Liu P."/>
            <person name="Grigoriev I."/>
            <person name="Longcore J.E."/>
            <person name="James T.Y."/>
        </authorList>
    </citation>
    <scope>NUCLEOTIDE SEQUENCE</scope>
    <source>
        <strain evidence="4">JEL0476</strain>
    </source>
</reference>
<protein>
    <recommendedName>
        <fullName evidence="6">Ribosomal protein L22</fullName>
    </recommendedName>
</protein>
<organism evidence="4 5">
    <name type="scientific">Clydaea vesicula</name>
    <dbReference type="NCBI Taxonomy" id="447962"/>
    <lineage>
        <taxon>Eukaryota</taxon>
        <taxon>Fungi</taxon>
        <taxon>Fungi incertae sedis</taxon>
        <taxon>Chytridiomycota</taxon>
        <taxon>Chytridiomycota incertae sedis</taxon>
        <taxon>Chytridiomycetes</taxon>
        <taxon>Lobulomycetales</taxon>
        <taxon>Lobulomycetaceae</taxon>
        <taxon>Clydaea</taxon>
    </lineage>
</organism>
<dbReference type="GO" id="GO:0005737">
    <property type="term" value="C:cytoplasm"/>
    <property type="evidence" value="ECO:0007669"/>
    <property type="project" value="UniProtKB-ARBA"/>
</dbReference>
<keyword evidence="2" id="KW-0689">Ribosomal protein</keyword>
<keyword evidence="3" id="KW-0687">Ribonucleoprotein</keyword>
<evidence type="ECO:0008006" key="6">
    <source>
        <dbReference type="Google" id="ProtNLM"/>
    </source>
</evidence>
<comment type="caution">
    <text evidence="4">The sequence shown here is derived from an EMBL/GenBank/DDBJ whole genome shotgun (WGS) entry which is preliminary data.</text>
</comment>